<evidence type="ECO:0000256" key="8">
    <source>
        <dbReference type="ARBA" id="ARBA00033408"/>
    </source>
</evidence>
<sequence length="551" mass="59113">MLRHLSIRDFVIVAALDLEFDSGFTVFSGETGAGKSILIDALALTLGARGDASVVRTGEARADITAEFSTHAAVFRWLEEHALAAQEADTVMLRRVIDSNGRSRAFINGTPATLTQLREVGEMLVDIHGQHAHQLLMRPDAQRELFDTHAGLTETAASVTRAYRAWRDAAQAVETAQSRDRELQLERERLAWQLSEFDKISPQPGEWEDVSAEHHRLSHSASLIDGVQSALDALSESDDAMITQLAAITSKLRGLADIDPALSDVLASLEPAEIQLQEAAYSLSHYAQRLELDPDRLAQVEKRMDQLHSTARKFRLQPEALPEEHEARRQQLARLDAAADLDGLRAAEAKGKDAYLAEAKALSKARAKAAKALGAAVTVGMQELSMAGGSFEVALVPLAEGGASGLEQVEFRVAGHAGVSLRPLAKVASGGELARISLALAVIASTASPTPTLIFDEVDTGIGGSVAEVVGRLLHQLGRDRQVLCVTHLPQVAARGDQHFQVAKAGDANGGTVSTVTPLDKAKRVEEVARMLGGIEITATTRKHAREMLAA</sequence>
<feature type="domain" description="AAA+ ATPase" evidence="10">
    <location>
        <begin position="21"/>
        <end position="506"/>
    </location>
</feature>
<gene>
    <name evidence="11" type="ORF">AWB65_00308</name>
</gene>
<evidence type="ECO:0000259" key="10">
    <source>
        <dbReference type="SMART" id="SM00382"/>
    </source>
</evidence>
<keyword evidence="4" id="KW-0547">Nucleotide-binding</keyword>
<evidence type="ECO:0000313" key="12">
    <source>
        <dbReference type="Proteomes" id="UP000054977"/>
    </source>
</evidence>
<dbReference type="OrthoDB" id="9806954at2"/>
<evidence type="ECO:0000256" key="4">
    <source>
        <dbReference type="ARBA" id="ARBA00022741"/>
    </source>
</evidence>
<dbReference type="FunFam" id="3.40.50.300:FF:000356">
    <property type="entry name" value="DNA repair protein RecN"/>
    <property type="match status" value="1"/>
</dbReference>
<evidence type="ECO:0000256" key="5">
    <source>
        <dbReference type="ARBA" id="ARBA00022763"/>
    </source>
</evidence>
<reference evidence="11" key="1">
    <citation type="submission" date="2016-01" db="EMBL/GenBank/DDBJ databases">
        <authorList>
            <person name="Peeters C."/>
        </authorList>
    </citation>
    <scope>NUCLEOTIDE SEQUENCE [LARGE SCALE GENOMIC DNA]</scope>
    <source>
        <strain evidence="11">LMG 22934</strain>
    </source>
</reference>
<dbReference type="InterPro" id="IPR003395">
    <property type="entry name" value="RecF/RecN/SMC_N"/>
</dbReference>
<accession>A0A158EZ41</accession>
<dbReference type="GO" id="GO:0005524">
    <property type="term" value="F:ATP binding"/>
    <property type="evidence" value="ECO:0007669"/>
    <property type="project" value="UniProtKB-KW"/>
</dbReference>
<dbReference type="RefSeq" id="WP_087665448.1">
    <property type="nucleotide sequence ID" value="NZ_FCNW02000001.1"/>
</dbReference>
<keyword evidence="5 9" id="KW-0227">DNA damage</keyword>
<dbReference type="GO" id="GO:0006310">
    <property type="term" value="P:DNA recombination"/>
    <property type="evidence" value="ECO:0007669"/>
    <property type="project" value="InterPro"/>
</dbReference>
<evidence type="ECO:0000313" key="11">
    <source>
        <dbReference type="EMBL" id="SAL12040.1"/>
    </source>
</evidence>
<organism evidence="11 12">
    <name type="scientific">Caballeronia humi</name>
    <dbReference type="NCBI Taxonomy" id="326474"/>
    <lineage>
        <taxon>Bacteria</taxon>
        <taxon>Pseudomonadati</taxon>
        <taxon>Pseudomonadota</taxon>
        <taxon>Betaproteobacteria</taxon>
        <taxon>Burkholderiales</taxon>
        <taxon>Burkholderiaceae</taxon>
        <taxon>Caballeronia</taxon>
    </lineage>
</organism>
<evidence type="ECO:0000256" key="9">
    <source>
        <dbReference type="PIRNR" id="PIRNR003128"/>
    </source>
</evidence>
<dbReference type="CDD" id="cd03241">
    <property type="entry name" value="ABC_RecN"/>
    <property type="match status" value="2"/>
</dbReference>
<evidence type="ECO:0000256" key="6">
    <source>
        <dbReference type="ARBA" id="ARBA00022840"/>
    </source>
</evidence>
<dbReference type="Pfam" id="PF02463">
    <property type="entry name" value="SMC_N"/>
    <property type="match status" value="1"/>
</dbReference>
<evidence type="ECO:0000256" key="1">
    <source>
        <dbReference type="ARBA" id="ARBA00003618"/>
    </source>
</evidence>
<dbReference type="NCBIfam" id="NF008121">
    <property type="entry name" value="PRK10869.1"/>
    <property type="match status" value="1"/>
</dbReference>
<dbReference type="InterPro" id="IPR003593">
    <property type="entry name" value="AAA+_ATPase"/>
</dbReference>
<keyword evidence="7 9" id="KW-0234">DNA repair</keyword>
<evidence type="ECO:0000256" key="3">
    <source>
        <dbReference type="ARBA" id="ARBA00021315"/>
    </source>
</evidence>
<dbReference type="EMBL" id="FCNW02000001">
    <property type="protein sequence ID" value="SAL12040.1"/>
    <property type="molecule type" value="Genomic_DNA"/>
</dbReference>
<dbReference type="GO" id="GO:0043590">
    <property type="term" value="C:bacterial nucleoid"/>
    <property type="evidence" value="ECO:0007669"/>
    <property type="project" value="TreeGrafter"/>
</dbReference>
<dbReference type="NCBIfam" id="TIGR00634">
    <property type="entry name" value="recN"/>
    <property type="match status" value="1"/>
</dbReference>
<keyword evidence="6" id="KW-0067">ATP-binding</keyword>
<comment type="caution">
    <text evidence="11">The sequence shown here is derived from an EMBL/GenBank/DDBJ whole genome shotgun (WGS) entry which is preliminary data.</text>
</comment>
<name>A0A158EZ41_9BURK</name>
<dbReference type="GO" id="GO:0006281">
    <property type="term" value="P:DNA repair"/>
    <property type="evidence" value="ECO:0007669"/>
    <property type="project" value="UniProtKB-KW"/>
</dbReference>
<dbReference type="AlphaFoldDB" id="A0A158EZ41"/>
<protein>
    <recommendedName>
        <fullName evidence="3 9">DNA repair protein RecN</fullName>
    </recommendedName>
    <alternativeName>
        <fullName evidence="8 9">Recombination protein N</fullName>
    </alternativeName>
</protein>
<dbReference type="SMART" id="SM00382">
    <property type="entry name" value="AAA"/>
    <property type="match status" value="1"/>
</dbReference>
<dbReference type="InterPro" id="IPR027417">
    <property type="entry name" value="P-loop_NTPase"/>
</dbReference>
<dbReference type="InterPro" id="IPR004604">
    <property type="entry name" value="DNA_recomb/repair_RecN"/>
</dbReference>
<dbReference type="STRING" id="326474.AWB65_00308"/>
<dbReference type="GO" id="GO:0009432">
    <property type="term" value="P:SOS response"/>
    <property type="evidence" value="ECO:0007669"/>
    <property type="project" value="UniProtKB-ARBA"/>
</dbReference>
<evidence type="ECO:0000256" key="2">
    <source>
        <dbReference type="ARBA" id="ARBA00009441"/>
    </source>
</evidence>
<comment type="similarity">
    <text evidence="2 9">Belongs to the RecN family.</text>
</comment>
<dbReference type="Gene3D" id="3.40.50.300">
    <property type="entry name" value="P-loop containing nucleotide triphosphate hydrolases"/>
    <property type="match status" value="2"/>
</dbReference>
<keyword evidence="12" id="KW-1185">Reference proteome</keyword>
<dbReference type="PANTHER" id="PTHR11059:SF0">
    <property type="entry name" value="DNA REPAIR PROTEIN RECN"/>
    <property type="match status" value="1"/>
</dbReference>
<dbReference type="PANTHER" id="PTHR11059">
    <property type="entry name" value="DNA REPAIR PROTEIN RECN"/>
    <property type="match status" value="1"/>
</dbReference>
<dbReference type="FunFam" id="3.40.50.300:FF:000319">
    <property type="entry name" value="DNA repair protein RecN"/>
    <property type="match status" value="1"/>
</dbReference>
<dbReference type="SUPFAM" id="SSF52540">
    <property type="entry name" value="P-loop containing nucleoside triphosphate hydrolases"/>
    <property type="match status" value="2"/>
</dbReference>
<comment type="function">
    <text evidence="1 9">May be involved in recombinational repair of damaged DNA.</text>
</comment>
<evidence type="ECO:0000256" key="7">
    <source>
        <dbReference type="ARBA" id="ARBA00023204"/>
    </source>
</evidence>
<dbReference type="Proteomes" id="UP000054977">
    <property type="component" value="Unassembled WGS sequence"/>
</dbReference>
<proteinExistence type="inferred from homology"/>
<dbReference type="PIRSF" id="PIRSF003128">
    <property type="entry name" value="RecN"/>
    <property type="match status" value="1"/>
</dbReference>